<dbReference type="Proteomes" id="UP001497516">
    <property type="component" value="Chromosome 3"/>
</dbReference>
<feature type="compositionally biased region" description="Basic and acidic residues" evidence="2">
    <location>
        <begin position="139"/>
        <end position="151"/>
    </location>
</feature>
<evidence type="ECO:0000259" key="3">
    <source>
        <dbReference type="PROSITE" id="PS50158"/>
    </source>
</evidence>
<reference evidence="4 5" key="1">
    <citation type="submission" date="2024-04" db="EMBL/GenBank/DDBJ databases">
        <authorList>
            <person name="Fracassetti M."/>
        </authorList>
    </citation>
    <scope>NUCLEOTIDE SEQUENCE [LARGE SCALE GENOMIC DNA]</scope>
</reference>
<organism evidence="4 5">
    <name type="scientific">Linum trigynum</name>
    <dbReference type="NCBI Taxonomy" id="586398"/>
    <lineage>
        <taxon>Eukaryota</taxon>
        <taxon>Viridiplantae</taxon>
        <taxon>Streptophyta</taxon>
        <taxon>Embryophyta</taxon>
        <taxon>Tracheophyta</taxon>
        <taxon>Spermatophyta</taxon>
        <taxon>Magnoliopsida</taxon>
        <taxon>eudicotyledons</taxon>
        <taxon>Gunneridae</taxon>
        <taxon>Pentapetalae</taxon>
        <taxon>rosids</taxon>
        <taxon>fabids</taxon>
        <taxon>Malpighiales</taxon>
        <taxon>Linaceae</taxon>
        <taxon>Linum</taxon>
    </lineage>
</organism>
<sequence>MIVWVQLPALKVHFYHKEVLTVLGNLIGRTIKLDYHTLTRQRAKFARLAVEVDLSKPLVPRIWLDDEWQKVEFENLPVVCFECGKIGHSTDSCPLLQPTESPAALPLLGGTSTETRPALTEENLGYGPWMLVSRKTRRTPRDQSKKGKQELENGNFGTGKDGKNNKGGNSNKEGISTPLYLATSNGSHIPSLGSQEKKVSNGKKGGGESKKGKEILGHQANPIEQGILGPRPNAGTKKGQVLKVNMEIQEAQASTSAQNNKNMKIKDTKLSGQDEASAQKGNLQPSTSLPPVHSVIGPSGTEMQIIEFHPAGAISTTGNGDANPSTTSRTKRTKNAKSRGRKGSPAKLNPTRTLQIWSPVKEKKSKSKARLAALTLQDINEWTEARGRLTTGPSDQTPMAEPSQPQQEDSVEREMATSAC</sequence>
<dbReference type="InterPro" id="IPR040256">
    <property type="entry name" value="At4g02000-like"/>
</dbReference>
<keyword evidence="1" id="KW-0479">Metal-binding</keyword>
<feature type="compositionally biased region" description="Basic and acidic residues" evidence="2">
    <location>
        <begin position="195"/>
        <end position="216"/>
    </location>
</feature>
<dbReference type="AlphaFoldDB" id="A0AAV2DQ05"/>
<dbReference type="PANTHER" id="PTHR31286:SF99">
    <property type="entry name" value="DUF4283 DOMAIN-CONTAINING PROTEIN"/>
    <property type="match status" value="1"/>
</dbReference>
<dbReference type="PROSITE" id="PS50158">
    <property type="entry name" value="ZF_CCHC"/>
    <property type="match status" value="1"/>
</dbReference>
<dbReference type="SUPFAM" id="SSF57756">
    <property type="entry name" value="Retrovirus zinc finger-like domains"/>
    <property type="match status" value="1"/>
</dbReference>
<feature type="domain" description="CCHC-type" evidence="3">
    <location>
        <begin position="80"/>
        <end position="94"/>
    </location>
</feature>
<gene>
    <name evidence="4" type="ORF">LTRI10_LOCUS17419</name>
</gene>
<keyword evidence="5" id="KW-1185">Reference proteome</keyword>
<accession>A0AAV2DQ05</accession>
<feature type="compositionally biased region" description="Basic and acidic residues" evidence="2">
    <location>
        <begin position="410"/>
        <end position="420"/>
    </location>
</feature>
<evidence type="ECO:0000256" key="2">
    <source>
        <dbReference type="SAM" id="MobiDB-lite"/>
    </source>
</evidence>
<dbReference type="EMBL" id="OZ034816">
    <property type="protein sequence ID" value="CAL1375631.1"/>
    <property type="molecule type" value="Genomic_DNA"/>
</dbReference>
<proteinExistence type="predicted"/>
<feature type="region of interest" description="Disordered" evidence="2">
    <location>
        <begin position="252"/>
        <end position="353"/>
    </location>
</feature>
<evidence type="ECO:0000313" key="5">
    <source>
        <dbReference type="Proteomes" id="UP001497516"/>
    </source>
</evidence>
<feature type="compositionally biased region" description="Basic residues" evidence="2">
    <location>
        <begin position="329"/>
        <end position="344"/>
    </location>
</feature>
<evidence type="ECO:0000313" key="4">
    <source>
        <dbReference type="EMBL" id="CAL1375631.1"/>
    </source>
</evidence>
<feature type="region of interest" description="Disordered" evidence="2">
    <location>
        <begin position="130"/>
        <end position="237"/>
    </location>
</feature>
<feature type="compositionally biased region" description="Polar residues" evidence="2">
    <location>
        <begin position="182"/>
        <end position="194"/>
    </location>
</feature>
<dbReference type="PANTHER" id="PTHR31286">
    <property type="entry name" value="GLYCINE-RICH CELL WALL STRUCTURAL PROTEIN 1.8-LIKE"/>
    <property type="match status" value="1"/>
</dbReference>
<keyword evidence="1" id="KW-0862">Zinc</keyword>
<protein>
    <recommendedName>
        <fullName evidence="3">CCHC-type domain-containing protein</fullName>
    </recommendedName>
</protein>
<name>A0AAV2DQ05_9ROSI</name>
<dbReference type="GO" id="GO:0008270">
    <property type="term" value="F:zinc ion binding"/>
    <property type="evidence" value="ECO:0007669"/>
    <property type="project" value="UniProtKB-KW"/>
</dbReference>
<dbReference type="GO" id="GO:0003676">
    <property type="term" value="F:nucleic acid binding"/>
    <property type="evidence" value="ECO:0007669"/>
    <property type="project" value="InterPro"/>
</dbReference>
<feature type="compositionally biased region" description="Polar residues" evidence="2">
    <location>
        <begin position="314"/>
        <end position="328"/>
    </location>
</feature>
<feature type="region of interest" description="Disordered" evidence="2">
    <location>
        <begin position="382"/>
        <end position="420"/>
    </location>
</feature>
<dbReference type="InterPro" id="IPR001878">
    <property type="entry name" value="Znf_CCHC"/>
</dbReference>
<evidence type="ECO:0000256" key="1">
    <source>
        <dbReference type="PROSITE-ProRule" id="PRU00047"/>
    </source>
</evidence>
<keyword evidence="1" id="KW-0863">Zinc-finger</keyword>
<dbReference type="InterPro" id="IPR036875">
    <property type="entry name" value="Znf_CCHC_sf"/>
</dbReference>
<feature type="compositionally biased region" description="Polar residues" evidence="2">
    <location>
        <begin position="252"/>
        <end position="262"/>
    </location>
</feature>
<feature type="compositionally biased region" description="Polar residues" evidence="2">
    <location>
        <begin position="270"/>
        <end position="289"/>
    </location>
</feature>
<feature type="compositionally biased region" description="Polar residues" evidence="2">
    <location>
        <begin position="391"/>
        <end position="408"/>
    </location>
</feature>